<feature type="transmembrane region" description="Helical" evidence="8">
    <location>
        <begin position="293"/>
        <end position="317"/>
    </location>
</feature>
<keyword evidence="7 8" id="KW-0472">Membrane</keyword>
<dbReference type="InterPro" id="IPR043760">
    <property type="entry name" value="PycTM_dom"/>
</dbReference>
<evidence type="ECO:0000256" key="3">
    <source>
        <dbReference type="ARBA" id="ARBA00022692"/>
    </source>
</evidence>
<evidence type="ECO:0000256" key="1">
    <source>
        <dbReference type="ARBA" id="ARBA00004236"/>
    </source>
</evidence>
<dbReference type="OrthoDB" id="5728337at2"/>
<evidence type="ECO:0000256" key="5">
    <source>
        <dbReference type="ARBA" id="ARBA00022989"/>
    </source>
</evidence>
<evidence type="ECO:0000256" key="2">
    <source>
        <dbReference type="ARBA" id="ARBA00022475"/>
    </source>
</evidence>
<dbReference type="SMART" id="SM00471">
    <property type="entry name" value="HDc"/>
    <property type="match status" value="1"/>
</dbReference>
<evidence type="ECO:0000256" key="4">
    <source>
        <dbReference type="ARBA" id="ARBA00022741"/>
    </source>
</evidence>
<dbReference type="Pfam" id="PF18967">
    <property type="entry name" value="PycTM"/>
    <property type="match status" value="1"/>
</dbReference>
<feature type="transmembrane region" description="Helical" evidence="8">
    <location>
        <begin position="268"/>
        <end position="287"/>
    </location>
</feature>
<keyword evidence="4" id="KW-0547">Nucleotide-binding</keyword>
<evidence type="ECO:0000256" key="6">
    <source>
        <dbReference type="ARBA" id="ARBA00023118"/>
    </source>
</evidence>
<feature type="domain" description="HD/PDEase" evidence="9">
    <location>
        <begin position="26"/>
        <end position="140"/>
    </location>
</feature>
<dbReference type="GO" id="GO:0005886">
    <property type="term" value="C:plasma membrane"/>
    <property type="evidence" value="ECO:0007669"/>
    <property type="project" value="UniProtKB-SubCell"/>
</dbReference>
<dbReference type="Proteomes" id="UP000306918">
    <property type="component" value="Unassembled WGS sequence"/>
</dbReference>
<evidence type="ECO:0000313" key="11">
    <source>
        <dbReference type="Proteomes" id="UP000306918"/>
    </source>
</evidence>
<dbReference type="AlphaFoldDB" id="A0A4S8HZV0"/>
<evidence type="ECO:0000256" key="7">
    <source>
        <dbReference type="ARBA" id="ARBA00023136"/>
    </source>
</evidence>
<feature type="transmembrane region" description="Helical" evidence="8">
    <location>
        <begin position="395"/>
        <end position="413"/>
    </location>
</feature>
<dbReference type="InterPro" id="IPR006674">
    <property type="entry name" value="HD_domain"/>
</dbReference>
<comment type="caution">
    <text evidence="10">The sequence shown here is derived from an EMBL/GenBank/DDBJ whole genome shotgun (WGS) entry which is preliminary data.</text>
</comment>
<proteinExistence type="predicted"/>
<evidence type="ECO:0000313" key="10">
    <source>
        <dbReference type="EMBL" id="THU41125.1"/>
    </source>
</evidence>
<comment type="subcellular location">
    <subcellularLocation>
        <location evidence="1">Cell membrane</location>
    </subcellularLocation>
</comment>
<protein>
    <submittedName>
        <fullName evidence="10">HD domain-containing protein</fullName>
    </submittedName>
</protein>
<organism evidence="10 11">
    <name type="scientific">Niastella caeni</name>
    <dbReference type="NCBI Taxonomy" id="2569763"/>
    <lineage>
        <taxon>Bacteria</taxon>
        <taxon>Pseudomonadati</taxon>
        <taxon>Bacteroidota</taxon>
        <taxon>Chitinophagia</taxon>
        <taxon>Chitinophagales</taxon>
        <taxon>Chitinophagaceae</taxon>
        <taxon>Niastella</taxon>
    </lineage>
</organism>
<gene>
    <name evidence="10" type="ORF">FAM09_03150</name>
</gene>
<evidence type="ECO:0000256" key="8">
    <source>
        <dbReference type="SAM" id="Phobius"/>
    </source>
</evidence>
<sequence length="415" mass="47815">MNYYTLLDEIKQYVTSYFHTHANDKLIYHNLVHTEHVVNAAIEIANHYRLSDQDYFIVVTAAWFHDIGYYTDPARHEEKGAEEASVFLSRKGVDEPAIQTVAQCIRATRLPQNPETMLEKIVADADLFHLGTSRFGEFSKSLRKEFIALHNIDLSKDEWRNKTIRLLESHQYHTDYCRLLLSDTKAKHLEKLKEKQADKYPELKNPLPVMPALEPQQPAKPKIKPLIPEEVDEKGKRKNNRPERGIETMFRITSANHQRLSDMADSKAHIMISVNSIIISVLLSVLLKNLEQFPQYTIPAMCLLSISLVTIVFSILATRPNIPRGTFTQTDINEKKVNLLFFGNFFKMSMDDYTSGMLQMMDDRDFLYRSLIKDVYSQGVVLGSKYQRLRISYNVFMYGLIVSVIAFSIAAIVTI</sequence>
<keyword evidence="11" id="KW-1185">Reference proteome</keyword>
<keyword evidence="2" id="KW-1003">Cell membrane</keyword>
<dbReference type="InterPro" id="IPR003607">
    <property type="entry name" value="HD/PDEase_dom"/>
</dbReference>
<dbReference type="EMBL" id="STFF01000001">
    <property type="protein sequence ID" value="THU41125.1"/>
    <property type="molecule type" value="Genomic_DNA"/>
</dbReference>
<accession>A0A4S8HZV0</accession>
<dbReference type="RefSeq" id="WP_136575615.1">
    <property type="nucleotide sequence ID" value="NZ_STFF01000001.1"/>
</dbReference>
<dbReference type="Pfam" id="PF01966">
    <property type="entry name" value="HD"/>
    <property type="match status" value="1"/>
</dbReference>
<reference evidence="10 11" key="1">
    <citation type="submission" date="2019-04" db="EMBL/GenBank/DDBJ databases">
        <title>Niastella caeni sp. nov., isolated from activated sludge.</title>
        <authorList>
            <person name="Sheng M."/>
        </authorList>
    </citation>
    <scope>NUCLEOTIDE SEQUENCE [LARGE SCALE GENOMIC DNA]</scope>
    <source>
        <strain evidence="10 11">HX-2-15</strain>
    </source>
</reference>
<name>A0A4S8HZV0_9BACT</name>
<keyword evidence="5 8" id="KW-1133">Transmembrane helix</keyword>
<dbReference type="Gene3D" id="1.10.3210.10">
    <property type="entry name" value="Hypothetical protein af1432"/>
    <property type="match status" value="1"/>
</dbReference>
<dbReference type="CDD" id="cd00077">
    <property type="entry name" value="HDc"/>
    <property type="match status" value="1"/>
</dbReference>
<keyword evidence="3 8" id="KW-0812">Transmembrane</keyword>
<evidence type="ECO:0000259" key="9">
    <source>
        <dbReference type="SMART" id="SM00471"/>
    </source>
</evidence>
<dbReference type="GO" id="GO:0000166">
    <property type="term" value="F:nucleotide binding"/>
    <property type="evidence" value="ECO:0007669"/>
    <property type="project" value="UniProtKB-KW"/>
</dbReference>
<dbReference type="SUPFAM" id="SSF109604">
    <property type="entry name" value="HD-domain/PDEase-like"/>
    <property type="match status" value="1"/>
</dbReference>
<keyword evidence="6" id="KW-0051">Antiviral defense</keyword>
<dbReference type="GO" id="GO:0051607">
    <property type="term" value="P:defense response to virus"/>
    <property type="evidence" value="ECO:0007669"/>
    <property type="project" value="UniProtKB-KW"/>
</dbReference>